<evidence type="ECO:0000313" key="1">
    <source>
        <dbReference type="EMBL" id="CAK9861929.1"/>
    </source>
</evidence>
<keyword evidence="2" id="KW-1185">Reference proteome</keyword>
<protein>
    <submittedName>
        <fullName evidence="1">Uncharacterized protein</fullName>
    </submittedName>
</protein>
<accession>A0ABP1AHD4</accession>
<dbReference type="EMBL" id="OZ023713">
    <property type="protein sequence ID" value="CAK9861929.1"/>
    <property type="molecule type" value="Genomic_DNA"/>
</dbReference>
<evidence type="ECO:0000313" key="2">
    <source>
        <dbReference type="Proteomes" id="UP001497522"/>
    </source>
</evidence>
<proteinExistence type="predicted"/>
<gene>
    <name evidence="1" type="ORF">CSSPJE1EN2_LOCUS4924</name>
</gene>
<organism evidence="1 2">
    <name type="scientific">Sphagnum jensenii</name>
    <dbReference type="NCBI Taxonomy" id="128206"/>
    <lineage>
        <taxon>Eukaryota</taxon>
        <taxon>Viridiplantae</taxon>
        <taxon>Streptophyta</taxon>
        <taxon>Embryophyta</taxon>
        <taxon>Bryophyta</taxon>
        <taxon>Sphagnophytina</taxon>
        <taxon>Sphagnopsida</taxon>
        <taxon>Sphagnales</taxon>
        <taxon>Sphagnaceae</taxon>
        <taxon>Sphagnum</taxon>
    </lineage>
</organism>
<dbReference type="Proteomes" id="UP001497522">
    <property type="component" value="Chromosome 12"/>
</dbReference>
<name>A0ABP1AHD4_9BRYO</name>
<reference evidence="1" key="1">
    <citation type="submission" date="2024-03" db="EMBL/GenBank/DDBJ databases">
        <authorList>
            <consortium name="ELIXIR-Norway"/>
            <consortium name="Elixir Norway"/>
        </authorList>
    </citation>
    <scope>NUCLEOTIDE SEQUENCE</scope>
</reference>
<sequence length="68" mass="7314">MGAVEVRGIVIFFKDSLSKEDERLGDVDAVGRPPFVLNTEISIPSLLSMGAFHEAVLAGSESPWSQPL</sequence>